<dbReference type="RefSeq" id="WP_016659837.1">
    <property type="nucleotide sequence ID" value="NZ_BBSF01000014.1"/>
</dbReference>
<dbReference type="HOGENOM" id="CLU_2784454_0_0_6"/>
<dbReference type="PATRIC" id="fig|1341679.3.peg.62"/>
<reference evidence="1 2" key="1">
    <citation type="submission" date="2013-10" db="EMBL/GenBank/DDBJ databases">
        <title>The Genome Sequence of Acinetobacter indicus CIP 110367.</title>
        <authorList>
            <consortium name="The Broad Institute Genomics Platform"/>
            <consortium name="The Broad Institute Genome Sequencing Center for Infectious Disease"/>
            <person name="Cerqueira G."/>
            <person name="Feldgarden M."/>
            <person name="Courvalin P."/>
            <person name="Grillot-Courvalin C."/>
            <person name="Clermont D."/>
            <person name="Rocha E."/>
            <person name="Yoon E.-J."/>
            <person name="Nemec A."/>
            <person name="Young S.K."/>
            <person name="Zeng Q."/>
            <person name="Gargeya S."/>
            <person name="Fitzgerald M."/>
            <person name="Abouelleil A."/>
            <person name="Alvarado L."/>
            <person name="Berlin A.M."/>
            <person name="Chapman S.B."/>
            <person name="Gainer-Dewar J."/>
            <person name="Goldberg J."/>
            <person name="Gnerre S."/>
            <person name="Griggs A."/>
            <person name="Gujja S."/>
            <person name="Hansen M."/>
            <person name="Howarth C."/>
            <person name="Imamovic A."/>
            <person name="Ireland A."/>
            <person name="Larimer J."/>
            <person name="McCowan C."/>
            <person name="Murphy C."/>
            <person name="Pearson M."/>
            <person name="Poon T.W."/>
            <person name="Priest M."/>
            <person name="Roberts A."/>
            <person name="Saif S."/>
            <person name="Shea T."/>
            <person name="Sykes S."/>
            <person name="Wortman J."/>
            <person name="Nusbaum C."/>
            <person name="Birren B."/>
        </authorList>
    </citation>
    <scope>NUCLEOTIDE SEQUENCE [LARGE SCALE GENOMIC DNA]</scope>
    <source>
        <strain evidence="1 2">CIP 110367</strain>
    </source>
</reference>
<dbReference type="Proteomes" id="UP000018415">
    <property type="component" value="Unassembled WGS sequence"/>
</dbReference>
<keyword evidence="2" id="KW-1185">Reference proteome</keyword>
<name>V2UKU7_9GAMM</name>
<accession>V2UKU7</accession>
<evidence type="ECO:0000313" key="1">
    <source>
        <dbReference type="EMBL" id="ESK49226.1"/>
    </source>
</evidence>
<sequence>MSLTVGEAQLQLNTPKTISELFEIVANVSSDLNEYGGNKIQAGDTFILFSGNLSDGTKTSDIEAEIAS</sequence>
<comment type="caution">
    <text evidence="1">The sequence shown here is derived from an EMBL/GenBank/DDBJ whole genome shotgun (WGS) entry which is preliminary data.</text>
</comment>
<organism evidence="1 2">
    <name type="scientific">Acinetobacter indicus CIP 110367</name>
    <dbReference type="NCBI Taxonomy" id="1341679"/>
    <lineage>
        <taxon>Bacteria</taxon>
        <taxon>Pseudomonadati</taxon>
        <taxon>Pseudomonadota</taxon>
        <taxon>Gammaproteobacteria</taxon>
        <taxon>Moraxellales</taxon>
        <taxon>Moraxellaceae</taxon>
        <taxon>Acinetobacter</taxon>
    </lineage>
</organism>
<proteinExistence type="predicted"/>
<dbReference type="AlphaFoldDB" id="V2UKU7"/>
<dbReference type="EMBL" id="AYET01000001">
    <property type="protein sequence ID" value="ESK49226.1"/>
    <property type="molecule type" value="Genomic_DNA"/>
</dbReference>
<evidence type="ECO:0000313" key="2">
    <source>
        <dbReference type="Proteomes" id="UP000018415"/>
    </source>
</evidence>
<gene>
    <name evidence="1" type="ORF">P253_00064</name>
</gene>
<protein>
    <submittedName>
        <fullName evidence="1">Uncharacterized protein</fullName>
    </submittedName>
</protein>